<keyword evidence="2" id="KW-0720">Serine protease</keyword>
<gene>
    <name evidence="5" type="ORF">EXY25_04890</name>
</gene>
<dbReference type="InterPro" id="IPR011042">
    <property type="entry name" value="6-blade_b-propeller_TolB-like"/>
</dbReference>
<feature type="chain" id="PRO_5047507766" evidence="3">
    <location>
        <begin position="20"/>
        <end position="678"/>
    </location>
</feature>
<dbReference type="Gene3D" id="3.40.50.1820">
    <property type="entry name" value="alpha/beta hydrolase"/>
    <property type="match status" value="1"/>
</dbReference>
<reference evidence="6" key="1">
    <citation type="submission" date="2019-02" db="EMBL/GenBank/DDBJ databases">
        <title>Draft genome sequence of Muricauda sp. 176CP4-71.</title>
        <authorList>
            <person name="Park J.-S."/>
        </authorList>
    </citation>
    <scope>NUCLEOTIDE SEQUENCE [LARGE SCALE GENOMIC DNA]</scope>
    <source>
        <strain evidence="6">176GS2-150</strain>
    </source>
</reference>
<dbReference type="InterPro" id="IPR011659">
    <property type="entry name" value="WD40"/>
</dbReference>
<keyword evidence="6" id="KW-1185">Reference proteome</keyword>
<dbReference type="SUPFAM" id="SSF82171">
    <property type="entry name" value="DPP6 N-terminal domain-like"/>
    <property type="match status" value="1"/>
</dbReference>
<dbReference type="Proteomes" id="UP000292544">
    <property type="component" value="Unassembled WGS sequence"/>
</dbReference>
<dbReference type="InterPro" id="IPR029058">
    <property type="entry name" value="AB_hydrolase_fold"/>
</dbReference>
<evidence type="ECO:0000313" key="6">
    <source>
        <dbReference type="Proteomes" id="UP000292544"/>
    </source>
</evidence>
<dbReference type="Gene3D" id="2.130.10.10">
    <property type="entry name" value="YVTN repeat-like/Quinoprotein amine dehydrogenase"/>
    <property type="match status" value="1"/>
</dbReference>
<evidence type="ECO:0000259" key="4">
    <source>
        <dbReference type="Pfam" id="PF00326"/>
    </source>
</evidence>
<dbReference type="Pfam" id="PF07676">
    <property type="entry name" value="PD40"/>
    <property type="match status" value="1"/>
</dbReference>
<evidence type="ECO:0000256" key="1">
    <source>
        <dbReference type="ARBA" id="ARBA00022801"/>
    </source>
</evidence>
<accession>A0ABY1WVH8</accession>
<keyword evidence="3" id="KW-0732">Signal</keyword>
<organism evidence="5 6">
    <name type="scientific">Corallincola spongiicola</name>
    <dbReference type="NCBI Taxonomy" id="2520508"/>
    <lineage>
        <taxon>Bacteria</taxon>
        <taxon>Pseudomonadati</taxon>
        <taxon>Pseudomonadota</taxon>
        <taxon>Gammaproteobacteria</taxon>
        <taxon>Alteromonadales</taxon>
        <taxon>Psychromonadaceae</taxon>
        <taxon>Corallincola</taxon>
    </lineage>
</organism>
<proteinExistence type="predicted"/>
<feature type="domain" description="Peptidase S9 prolyl oligopeptidase catalytic" evidence="4">
    <location>
        <begin position="445"/>
        <end position="653"/>
    </location>
</feature>
<dbReference type="EMBL" id="SHLY01000001">
    <property type="protein sequence ID" value="TAA48561.1"/>
    <property type="molecule type" value="Genomic_DNA"/>
</dbReference>
<evidence type="ECO:0000256" key="3">
    <source>
        <dbReference type="SAM" id="SignalP"/>
    </source>
</evidence>
<evidence type="ECO:0000313" key="5">
    <source>
        <dbReference type="EMBL" id="TAA48561.1"/>
    </source>
</evidence>
<comment type="caution">
    <text evidence="5">The sequence shown here is derived from an EMBL/GenBank/DDBJ whole genome shotgun (WGS) entry which is preliminary data.</text>
</comment>
<protein>
    <submittedName>
        <fullName evidence="5">S9 family peptidase</fullName>
    </submittedName>
</protein>
<feature type="signal peptide" evidence="3">
    <location>
        <begin position="1"/>
        <end position="19"/>
    </location>
</feature>
<dbReference type="Gene3D" id="2.120.10.30">
    <property type="entry name" value="TolB, C-terminal domain"/>
    <property type="match status" value="1"/>
</dbReference>
<name>A0ABY1WVH8_9GAMM</name>
<evidence type="ECO:0000256" key="2">
    <source>
        <dbReference type="ARBA" id="ARBA00022825"/>
    </source>
</evidence>
<dbReference type="PANTHER" id="PTHR42776:SF27">
    <property type="entry name" value="DIPEPTIDYL PEPTIDASE FAMILY MEMBER 6"/>
    <property type="match status" value="1"/>
</dbReference>
<dbReference type="Pfam" id="PF00326">
    <property type="entry name" value="Peptidase_S9"/>
    <property type="match status" value="1"/>
</dbReference>
<dbReference type="PANTHER" id="PTHR42776">
    <property type="entry name" value="SERINE PEPTIDASE S9 FAMILY MEMBER"/>
    <property type="match status" value="1"/>
</dbReference>
<keyword evidence="1" id="KW-0378">Hydrolase</keyword>
<dbReference type="InterPro" id="IPR015943">
    <property type="entry name" value="WD40/YVTN_repeat-like_dom_sf"/>
</dbReference>
<keyword evidence="2" id="KW-0645">Protease</keyword>
<dbReference type="RefSeq" id="WP_130565913.1">
    <property type="nucleotide sequence ID" value="NZ_SHLY01000001.1"/>
</dbReference>
<dbReference type="SUPFAM" id="SSF53474">
    <property type="entry name" value="alpha/beta-Hydrolases"/>
    <property type="match status" value="1"/>
</dbReference>
<dbReference type="InterPro" id="IPR001375">
    <property type="entry name" value="Peptidase_S9_cat"/>
</dbReference>
<sequence>MIKIIGLLLVFCWTSLAQAAPLTLEDLSKVQRVVEQAASPAGKEIAYVLQVPRTVYKDDDGKPYYHLYMTDEAGVKRPFITGKVVVKRLKWSADGKTLYFLAKRGEQKFVSLWSIPVDGGEAQPLYEHSRNISEYDISPDGQTILFVGREKKPGSDKKLKTKGFKAQVYEEERELARLWKLDLNQEKLEASMIERQDNVLFAKFSPDGSRWLLKVSPNSSIDDIYMKSTLKITDDQGKLLAAIVHEGKMGTAEWSPSGEHLLFIGSESIHDPADGRLYLADVKGGKPVELLPDYMGHVKAIGWLTDKQALYVGHAGVESTLGMVNIDSQRQSTLIPTGKAIFHRFSVNGDGQIALIGDTPVHPNELYLKADVASDVARLTQSNPWLEEAELAEQKAFTYNARDGLPLGGVLVLPLNYQEGERYPLIMFVHGGPEAHISNGWVNRYSNPAQVAAAKGYVSFFPNYRGSTGKGVKFSMLGQNDYAGKEFDDLVDAKKALVAAGLVDNDKAGITGGSYGGYASAWGATAQSEHFAASVMFVGVSDLISKFGTTDIPNEMYLVHARSWPWEHWQDMLERSPVYHAQKHRTPLLIMHGKDDPRVHPSQSLELYRYLKTLNKAPVRLVWYPGEGHGNRKAAAQYDYSLRLMRWMDFYLQGEGDGKAIPPHELPHAESLDQENSK</sequence>